<gene>
    <name evidence="2" type="ORF">GGR28_001343</name>
</gene>
<evidence type="ECO:0000256" key="1">
    <source>
        <dbReference type="SAM" id="MobiDB-lite"/>
    </source>
</evidence>
<organism evidence="2 3">
    <name type="scientific">Neolewinella aquimaris</name>
    <dbReference type="NCBI Taxonomy" id="1835722"/>
    <lineage>
        <taxon>Bacteria</taxon>
        <taxon>Pseudomonadati</taxon>
        <taxon>Bacteroidota</taxon>
        <taxon>Saprospiria</taxon>
        <taxon>Saprospirales</taxon>
        <taxon>Lewinellaceae</taxon>
        <taxon>Neolewinella</taxon>
    </lineage>
</organism>
<dbReference type="AlphaFoldDB" id="A0A840E0R9"/>
<comment type="caution">
    <text evidence="2">The sequence shown here is derived from an EMBL/GenBank/DDBJ whole genome shotgun (WGS) entry which is preliminary data.</text>
</comment>
<protein>
    <submittedName>
        <fullName evidence="2">Uncharacterized protein</fullName>
    </submittedName>
</protein>
<name>A0A840E0R9_9BACT</name>
<evidence type="ECO:0000313" key="3">
    <source>
        <dbReference type="Proteomes" id="UP000576209"/>
    </source>
</evidence>
<dbReference type="Proteomes" id="UP000576209">
    <property type="component" value="Unassembled WGS sequence"/>
</dbReference>
<reference evidence="2 3" key="1">
    <citation type="submission" date="2020-08" db="EMBL/GenBank/DDBJ databases">
        <title>Genomic Encyclopedia of Type Strains, Phase IV (KMG-IV): sequencing the most valuable type-strain genomes for metagenomic binning, comparative biology and taxonomic classification.</title>
        <authorList>
            <person name="Goeker M."/>
        </authorList>
    </citation>
    <scope>NUCLEOTIDE SEQUENCE [LARGE SCALE GENOMIC DNA]</scope>
    <source>
        <strain evidence="2 3">DSM 105137</strain>
    </source>
</reference>
<feature type="region of interest" description="Disordered" evidence="1">
    <location>
        <begin position="47"/>
        <end position="68"/>
    </location>
</feature>
<proteinExistence type="predicted"/>
<accession>A0A840E0R9</accession>
<keyword evidence="3" id="KW-1185">Reference proteome</keyword>
<dbReference type="EMBL" id="JACIFF010000002">
    <property type="protein sequence ID" value="MBB4078730.1"/>
    <property type="molecule type" value="Genomic_DNA"/>
</dbReference>
<dbReference type="RefSeq" id="WP_183494962.1">
    <property type="nucleotide sequence ID" value="NZ_JACIFF010000002.1"/>
</dbReference>
<sequence length="98" mass="10680">MHPVLKHLIETDFADLNGTHVEGQIALSDDIINMGLHEVLSQLRQPAVPKDTAPAPPPAANTSESMPDPRVLLSKLKVEHLKYRTEVGKTVLEIKAGV</sequence>
<evidence type="ECO:0000313" key="2">
    <source>
        <dbReference type="EMBL" id="MBB4078730.1"/>
    </source>
</evidence>